<keyword evidence="2" id="KW-1185">Reference proteome</keyword>
<dbReference type="EMBL" id="MTPW01000001">
    <property type="protein sequence ID" value="PQJ32535.1"/>
    <property type="molecule type" value="Genomic_DNA"/>
</dbReference>
<sequence>MSDFDEWKSSLVNYLNFTREDSIAPEDKIEVLTKVCESLIDRVESLNLVQKELIKVVKELSGN</sequence>
<evidence type="ECO:0000313" key="2">
    <source>
        <dbReference type="Proteomes" id="UP000239747"/>
    </source>
</evidence>
<protein>
    <submittedName>
        <fullName evidence="1">Uncharacterized protein</fullName>
    </submittedName>
</protein>
<organism evidence="1 2">
    <name type="scientific">Nonlabens arenilitoris</name>
    <dbReference type="NCBI Taxonomy" id="1217969"/>
    <lineage>
        <taxon>Bacteria</taxon>
        <taxon>Pseudomonadati</taxon>
        <taxon>Bacteroidota</taxon>
        <taxon>Flavobacteriia</taxon>
        <taxon>Flavobacteriales</taxon>
        <taxon>Flavobacteriaceae</taxon>
        <taxon>Nonlabens</taxon>
    </lineage>
</organism>
<name>A0A2S7UC73_9FLAO</name>
<evidence type="ECO:0000313" key="1">
    <source>
        <dbReference type="EMBL" id="PQJ32535.1"/>
    </source>
</evidence>
<dbReference type="Proteomes" id="UP000239747">
    <property type="component" value="Unassembled WGS sequence"/>
</dbReference>
<comment type="caution">
    <text evidence="1">The sequence shown here is derived from an EMBL/GenBank/DDBJ whole genome shotgun (WGS) entry which is preliminary data.</text>
</comment>
<dbReference type="AlphaFoldDB" id="A0A2S7UC73"/>
<proteinExistence type="predicted"/>
<accession>A0A2S7UC73</accession>
<reference evidence="1 2" key="1">
    <citation type="submission" date="2017-01" db="EMBL/GenBank/DDBJ databases">
        <title>Trade-off between light-utilization and light-protection in marine flavobacteria.</title>
        <authorList>
            <person name="Kumagai Y."/>
            <person name="Yoshizawa S."/>
            <person name="Kogure K."/>
            <person name="Iwasaki W."/>
        </authorList>
    </citation>
    <scope>NUCLEOTIDE SEQUENCE [LARGE SCALE GENOMIC DNA]</scope>
    <source>
        <strain evidence="1 2">KCTC 32109</strain>
    </source>
</reference>
<dbReference type="RefSeq" id="WP_105071608.1">
    <property type="nucleotide sequence ID" value="NZ_MTPW01000001.1"/>
</dbReference>
<gene>
    <name evidence="1" type="ORF">BST92_11625</name>
</gene>